<gene>
    <name evidence="2" type="primary">fabG3</name>
    <name evidence="2" type="ordered locus">HRM2_04540</name>
</gene>
<name>C0QHL1_DESAH</name>
<accession>C0QHL1</accession>
<dbReference type="EMBL" id="CP001087">
    <property type="protein sequence ID" value="ACN13569.1"/>
    <property type="molecule type" value="Genomic_DNA"/>
</dbReference>
<dbReference type="GO" id="GO:0004316">
    <property type="term" value="F:3-oxoacyl-[acyl-carrier-protein] reductase (NADPH) activity"/>
    <property type="evidence" value="ECO:0007669"/>
    <property type="project" value="UniProtKB-EC"/>
</dbReference>
<dbReference type="SUPFAM" id="SSF51735">
    <property type="entry name" value="NAD(P)-binding Rossmann-fold domains"/>
    <property type="match status" value="1"/>
</dbReference>
<dbReference type="PRINTS" id="PR00081">
    <property type="entry name" value="GDHRDH"/>
</dbReference>
<dbReference type="STRING" id="177437.HRM2_04540"/>
<dbReference type="InterPro" id="IPR036291">
    <property type="entry name" value="NAD(P)-bd_dom_sf"/>
</dbReference>
<dbReference type="InterPro" id="IPR050259">
    <property type="entry name" value="SDR"/>
</dbReference>
<dbReference type="AlphaFoldDB" id="C0QHL1"/>
<evidence type="ECO:0000313" key="3">
    <source>
        <dbReference type="Proteomes" id="UP000000442"/>
    </source>
</evidence>
<dbReference type="EC" id="1.1.1.100" evidence="2"/>
<keyword evidence="2" id="KW-0560">Oxidoreductase</keyword>
<dbReference type="PRINTS" id="PR00080">
    <property type="entry name" value="SDRFAMILY"/>
</dbReference>
<keyword evidence="3" id="KW-1185">Reference proteome</keyword>
<dbReference type="HOGENOM" id="CLU_010194_1_3_7"/>
<organism evidence="2 3">
    <name type="scientific">Desulforapulum autotrophicum (strain ATCC 43914 / DSM 3382 / VKM B-1955 / HRM2)</name>
    <name type="common">Desulfobacterium autotrophicum</name>
    <dbReference type="NCBI Taxonomy" id="177437"/>
    <lineage>
        <taxon>Bacteria</taxon>
        <taxon>Pseudomonadati</taxon>
        <taxon>Thermodesulfobacteriota</taxon>
        <taxon>Desulfobacteria</taxon>
        <taxon>Desulfobacterales</taxon>
        <taxon>Desulfobacteraceae</taxon>
        <taxon>Desulforapulum</taxon>
    </lineage>
</organism>
<dbReference type="Pfam" id="PF13561">
    <property type="entry name" value="adh_short_C2"/>
    <property type="match status" value="1"/>
</dbReference>
<protein>
    <submittedName>
        <fullName evidence="2">FabG3</fullName>
        <ecNumber evidence="2">1.1.1.100</ecNumber>
    </submittedName>
</protein>
<dbReference type="PANTHER" id="PTHR42879">
    <property type="entry name" value="3-OXOACYL-(ACYL-CARRIER-PROTEIN) REDUCTASE"/>
    <property type="match status" value="1"/>
</dbReference>
<proteinExistence type="inferred from homology"/>
<evidence type="ECO:0000313" key="2">
    <source>
        <dbReference type="EMBL" id="ACN13569.1"/>
    </source>
</evidence>
<dbReference type="InterPro" id="IPR002347">
    <property type="entry name" value="SDR_fam"/>
</dbReference>
<dbReference type="Gene3D" id="3.40.50.720">
    <property type="entry name" value="NAD(P)-binding Rossmann-like Domain"/>
    <property type="match status" value="1"/>
</dbReference>
<dbReference type="KEGG" id="dat:HRM2_04540"/>
<dbReference type="CDD" id="cd05233">
    <property type="entry name" value="SDR_c"/>
    <property type="match status" value="1"/>
</dbReference>
<sequence>MGAKGGVMQAKGVSMNSKVALVLGAVKGLGRGVGLALAREGVRLVLTRHDWLDSFEEMERQFRETGVEFEIVDVNLLDPDGVAGLARTIEDRFGRLDILVNNIERGGWPAVHGRYVREQWDLEMATTLRAKRWVFDAVFPLLKRSRDGVVVNFSSIAAVVGRSGCAAPLFNDGYAAANRGVSALTETWARMGAPNVRVNEIMLGVFETRHAQGTRGWEEVLTDDEKRAIVARTLVGRTGQIDDAVKALLFVVRDAPYMTGSVIRLDGGFVLGNDPVPPMPQGVV</sequence>
<comment type="similarity">
    <text evidence="1">Belongs to the short-chain dehydrogenases/reductases (SDR) family.</text>
</comment>
<evidence type="ECO:0000256" key="1">
    <source>
        <dbReference type="ARBA" id="ARBA00006484"/>
    </source>
</evidence>
<dbReference type="PANTHER" id="PTHR42879:SF2">
    <property type="entry name" value="3-OXOACYL-[ACYL-CARRIER-PROTEIN] REDUCTASE FABG"/>
    <property type="match status" value="1"/>
</dbReference>
<dbReference type="eggNOG" id="COG1028">
    <property type="taxonomic scope" value="Bacteria"/>
</dbReference>
<dbReference type="Proteomes" id="UP000000442">
    <property type="component" value="Chromosome"/>
</dbReference>
<reference evidence="2 3" key="1">
    <citation type="journal article" date="2009" name="Environ. Microbiol.">
        <title>Genome sequence of Desulfobacterium autotrophicum HRM2, a marine sulfate reducer oxidizing organic carbon completely to carbon dioxide.</title>
        <authorList>
            <person name="Strittmatter A.W."/>
            <person name="Liesegang H."/>
            <person name="Rabus R."/>
            <person name="Decker I."/>
            <person name="Amann J."/>
            <person name="Andres S."/>
            <person name="Henne A."/>
            <person name="Fricke W.F."/>
            <person name="Martinez-Arias R."/>
            <person name="Bartels D."/>
            <person name="Goesmann A."/>
            <person name="Krause L."/>
            <person name="Puehler A."/>
            <person name="Klenk H.P."/>
            <person name="Richter M."/>
            <person name="Schuler M."/>
            <person name="Gloeckner F.O."/>
            <person name="Meyerdierks A."/>
            <person name="Gottschalk G."/>
            <person name="Amann R."/>
        </authorList>
    </citation>
    <scope>NUCLEOTIDE SEQUENCE [LARGE SCALE GENOMIC DNA]</scope>
    <source>
        <strain evidence="3">ATCC 43914 / DSM 3382 / HRM2</strain>
    </source>
</reference>